<comment type="caution">
    <text evidence="1">The sequence shown here is derived from an EMBL/GenBank/DDBJ whole genome shotgun (WGS) entry which is preliminary data.</text>
</comment>
<evidence type="ECO:0000313" key="2">
    <source>
        <dbReference type="Proteomes" id="UP001482620"/>
    </source>
</evidence>
<protein>
    <submittedName>
        <fullName evidence="1">Uncharacterized protein</fullName>
    </submittedName>
</protein>
<evidence type="ECO:0000313" key="1">
    <source>
        <dbReference type="EMBL" id="MEQ2257809.1"/>
    </source>
</evidence>
<keyword evidence="2" id="KW-1185">Reference proteome</keyword>
<gene>
    <name evidence="1" type="ORF">ILYODFUR_038622</name>
</gene>
<dbReference type="Proteomes" id="UP001482620">
    <property type="component" value="Unassembled WGS sequence"/>
</dbReference>
<proteinExistence type="predicted"/>
<name>A0ABV0VKL8_9TELE</name>
<organism evidence="1 2">
    <name type="scientific">Ilyodon furcidens</name>
    <name type="common">goldbreast splitfin</name>
    <dbReference type="NCBI Taxonomy" id="33524"/>
    <lineage>
        <taxon>Eukaryota</taxon>
        <taxon>Metazoa</taxon>
        <taxon>Chordata</taxon>
        <taxon>Craniata</taxon>
        <taxon>Vertebrata</taxon>
        <taxon>Euteleostomi</taxon>
        <taxon>Actinopterygii</taxon>
        <taxon>Neopterygii</taxon>
        <taxon>Teleostei</taxon>
        <taxon>Neoteleostei</taxon>
        <taxon>Acanthomorphata</taxon>
        <taxon>Ovalentaria</taxon>
        <taxon>Atherinomorphae</taxon>
        <taxon>Cyprinodontiformes</taxon>
        <taxon>Goodeidae</taxon>
        <taxon>Ilyodon</taxon>
    </lineage>
</organism>
<accession>A0ABV0VKL8</accession>
<reference evidence="1 2" key="1">
    <citation type="submission" date="2021-06" db="EMBL/GenBank/DDBJ databases">
        <authorList>
            <person name="Palmer J.M."/>
        </authorList>
    </citation>
    <scope>NUCLEOTIDE SEQUENCE [LARGE SCALE GENOMIC DNA]</scope>
    <source>
        <strain evidence="2">if_2019</strain>
        <tissue evidence="1">Muscle</tissue>
    </source>
</reference>
<sequence>MPFKKYVPGKFKRTRLLQLLEAIVEVDEEELDSTNNDFPTGQFKISQEIPKPQKQHSYIPQMPMTQLKVRSPNIYRPNQKLSSPTMFTDAEKINSYISRMPITQLKVRRPSFDRPISIPGIIMETQHGASTSQNLLQTPYIRNNQEFPEPEKFLVLSEPEHSDSKKPKKLSLWKRFKKFIHTHFSASPRMKGFFSRMRL</sequence>
<dbReference type="EMBL" id="JAHRIQ010114102">
    <property type="protein sequence ID" value="MEQ2257809.1"/>
    <property type="molecule type" value="Genomic_DNA"/>
</dbReference>